<evidence type="ECO:0000313" key="10">
    <source>
        <dbReference type="EMBL" id="OWA51727.1"/>
    </source>
</evidence>
<organism evidence="10 11">
    <name type="scientific">Hypsibius exemplaris</name>
    <name type="common">Freshwater tardigrade</name>
    <dbReference type="NCBI Taxonomy" id="2072580"/>
    <lineage>
        <taxon>Eukaryota</taxon>
        <taxon>Metazoa</taxon>
        <taxon>Ecdysozoa</taxon>
        <taxon>Tardigrada</taxon>
        <taxon>Eutardigrada</taxon>
        <taxon>Parachela</taxon>
        <taxon>Hypsibioidea</taxon>
        <taxon>Hypsibiidae</taxon>
        <taxon>Hypsibius</taxon>
    </lineage>
</organism>
<proteinExistence type="inferred from homology"/>
<keyword evidence="8" id="KW-0694">RNA-binding</keyword>
<evidence type="ECO:0000256" key="5">
    <source>
        <dbReference type="ARBA" id="ARBA00022679"/>
    </source>
</evidence>
<evidence type="ECO:0000256" key="4">
    <source>
        <dbReference type="ARBA" id="ARBA00022603"/>
    </source>
</evidence>
<dbReference type="EMBL" id="MTYJ01000237">
    <property type="protein sequence ID" value="OWA51727.1"/>
    <property type="molecule type" value="Genomic_DNA"/>
</dbReference>
<accession>A0A9X6RLC6</accession>
<comment type="similarity">
    <text evidence="1">Belongs to the class IV-like SAM-binding methyltransferase superfamily. RNA methyltransferase NEP1 family.</text>
</comment>
<evidence type="ECO:0000256" key="7">
    <source>
        <dbReference type="ARBA" id="ARBA00022730"/>
    </source>
</evidence>
<keyword evidence="5" id="KW-0808">Transferase</keyword>
<evidence type="ECO:0000313" key="11">
    <source>
        <dbReference type="Proteomes" id="UP000192578"/>
    </source>
</evidence>
<keyword evidence="11" id="KW-1185">Reference proteome</keyword>
<dbReference type="InterPro" id="IPR029026">
    <property type="entry name" value="tRNA_m1G_MTases_N"/>
</dbReference>
<evidence type="ECO:0000256" key="9">
    <source>
        <dbReference type="SAM" id="MobiDB-lite"/>
    </source>
</evidence>
<evidence type="ECO:0000256" key="2">
    <source>
        <dbReference type="ARBA" id="ARBA00022517"/>
    </source>
</evidence>
<feature type="compositionally biased region" description="Polar residues" evidence="9">
    <location>
        <begin position="772"/>
        <end position="786"/>
    </location>
</feature>
<comment type="caution">
    <text evidence="10">The sequence shown here is derived from an EMBL/GenBank/DDBJ whole genome shotgun (WGS) entry which is preliminary data.</text>
</comment>
<dbReference type="PANTHER" id="PTHR12636">
    <property type="entry name" value="NEP1/MRA1"/>
    <property type="match status" value="1"/>
</dbReference>
<name>A0A9X6RLC6_HYPEX</name>
<keyword evidence="3" id="KW-0698">rRNA processing</keyword>
<gene>
    <name evidence="10" type="ORF">BV898_16199</name>
</gene>
<sequence length="837" mass="93998">MSRPADDDSDDESPNAQSIPRNKRLKTGHLQRCTDRKLIIVLERCQLETVKVRRTRWGPRRDNRDVLLSVLQMFDSSFLISDFAQRLERDIRCSVRRSTSIADSLLSQEKHEHVLKKTKKSEDGFPRPDITHQCLLMLQDSVLNRAGMLQVFLHTERNVLIELNPQTRIPRTFDRFAGLMVKLLQKMVIRSADGNQKLIRVIKNPVNDHLPVGCRKIGTSVTGKKVDIPTLVPASGPLVFVIGAHAHGQVETDYTDEVVSFSDYPLSAAWAVAKLSLLVSALLVSALLVSALLMSATRVSSTRVSSTRVSSPRQLSSCQLLYSCMGHSDITSSDNFPSSAALLRRLIWDDDGMHKLTRAKSTEIFNLRTSLRMKNQRMKELELSARRDAELVTLLKDSACLSPEGLRRLRDYNKKIAKNPDYHPYNSKDAFGNWGTPNKSIFPQRGPIFEFPENSDDDLVDKFPNAETVVLSADVLPDSQESIATEPRSTSTPANEAFHSPSPSTSKENMSGSGSGNDGVPDTDLSRRFNPVQQRRSRKRRREKEFSDDDSESESESLERHRRRKKKWFPLIDLTQDDDDDEPEILNGDDFDAALLLKSLKKPKSNRKKDKKTKGSRLKRRSTQDEENDKRTSRRKQSRPYRTPPVDVVPPFGQSQNPRGSTVEMEPTPLVKKTGGQSHAEQLVSDTQEQPDRKDFSYVLNTSGVSSSVPSSFMEGVIPDSQKEPMGGDFSEILDTFLINYAPDAVPQSCSEDVIPDTQETPDRADLAEMLNSSKYNSVPPASSSRASEDSTFLAKDDLLSPLSEIPLAHCAESLFFEAGEKVKRHPRNPRLTELSK</sequence>
<feature type="region of interest" description="Disordered" evidence="9">
    <location>
        <begin position="772"/>
        <end position="791"/>
    </location>
</feature>
<reference evidence="11" key="1">
    <citation type="submission" date="2017-01" db="EMBL/GenBank/DDBJ databases">
        <title>Comparative genomics of anhydrobiosis in the tardigrade Hypsibius dujardini.</title>
        <authorList>
            <person name="Yoshida Y."/>
            <person name="Koutsovoulos G."/>
            <person name="Laetsch D."/>
            <person name="Stevens L."/>
            <person name="Kumar S."/>
            <person name="Horikawa D."/>
            <person name="Ishino K."/>
            <person name="Komine S."/>
            <person name="Tomita M."/>
            <person name="Blaxter M."/>
            <person name="Arakawa K."/>
        </authorList>
    </citation>
    <scope>NUCLEOTIDE SEQUENCE [LARGE SCALE GENOMIC DNA]</scope>
    <source>
        <strain evidence="11">Z151</strain>
    </source>
</reference>
<dbReference type="InterPro" id="IPR029028">
    <property type="entry name" value="Alpha/beta_knot_MTases"/>
</dbReference>
<feature type="compositionally biased region" description="Basic and acidic residues" evidence="9">
    <location>
        <begin position="622"/>
        <end position="631"/>
    </location>
</feature>
<keyword evidence="6" id="KW-0949">S-adenosyl-L-methionine</keyword>
<keyword evidence="4 10" id="KW-0489">Methyltransferase</keyword>
<dbReference type="GO" id="GO:0032040">
    <property type="term" value="C:small-subunit processome"/>
    <property type="evidence" value="ECO:0007669"/>
    <property type="project" value="TreeGrafter"/>
</dbReference>
<dbReference type="PANTHER" id="PTHR12636:SF5">
    <property type="entry name" value="RIBOSOMAL RNA SMALL SUBUNIT METHYLTRANSFERASE NEP1"/>
    <property type="match status" value="1"/>
</dbReference>
<dbReference type="Gene3D" id="3.40.1280.10">
    <property type="match status" value="1"/>
</dbReference>
<dbReference type="GO" id="GO:0019843">
    <property type="term" value="F:rRNA binding"/>
    <property type="evidence" value="ECO:0007669"/>
    <property type="project" value="UniProtKB-KW"/>
</dbReference>
<dbReference type="GO" id="GO:0070475">
    <property type="term" value="P:rRNA base methylation"/>
    <property type="evidence" value="ECO:0007669"/>
    <property type="project" value="InterPro"/>
</dbReference>
<feature type="compositionally biased region" description="Polar residues" evidence="9">
    <location>
        <begin position="501"/>
        <end position="512"/>
    </location>
</feature>
<dbReference type="GO" id="GO:0070037">
    <property type="term" value="F:rRNA (pseudouridine) methyltransferase activity"/>
    <property type="evidence" value="ECO:0007669"/>
    <property type="project" value="InterPro"/>
</dbReference>
<dbReference type="SUPFAM" id="SSF75217">
    <property type="entry name" value="alpha/beta knot"/>
    <property type="match status" value="1"/>
</dbReference>
<evidence type="ECO:0000256" key="6">
    <source>
        <dbReference type="ARBA" id="ARBA00022691"/>
    </source>
</evidence>
<feature type="compositionally biased region" description="Acidic residues" evidence="9">
    <location>
        <begin position="575"/>
        <end position="592"/>
    </location>
</feature>
<dbReference type="OrthoDB" id="269804at2759"/>
<feature type="region of interest" description="Disordered" evidence="9">
    <location>
        <begin position="472"/>
        <end position="693"/>
    </location>
</feature>
<feature type="compositionally biased region" description="Polar residues" evidence="9">
    <location>
        <begin position="675"/>
        <end position="688"/>
    </location>
</feature>
<feature type="compositionally biased region" description="Acidic residues" evidence="9">
    <location>
        <begin position="546"/>
        <end position="556"/>
    </location>
</feature>
<dbReference type="InterPro" id="IPR005304">
    <property type="entry name" value="Rbsml_bgen_MeTrfase_EMG1/NEP1"/>
</dbReference>
<feature type="compositionally biased region" description="Polar residues" evidence="9">
    <location>
        <begin position="479"/>
        <end position="494"/>
    </location>
</feature>
<dbReference type="CDD" id="cd18088">
    <property type="entry name" value="Nep1-like"/>
    <property type="match status" value="1"/>
</dbReference>
<protein>
    <submittedName>
        <fullName evidence="10">Ribosomal RNA small subunit methyltransferase NEP1</fullName>
    </submittedName>
</protein>
<dbReference type="Pfam" id="PF03587">
    <property type="entry name" value="EMG1"/>
    <property type="match status" value="1"/>
</dbReference>
<feature type="region of interest" description="Disordered" evidence="9">
    <location>
        <begin position="1"/>
        <end position="27"/>
    </location>
</feature>
<evidence type="ECO:0000256" key="3">
    <source>
        <dbReference type="ARBA" id="ARBA00022552"/>
    </source>
</evidence>
<evidence type="ECO:0000256" key="1">
    <source>
        <dbReference type="ARBA" id="ARBA00008115"/>
    </source>
</evidence>
<dbReference type="AlphaFoldDB" id="A0A9X6RLC6"/>
<keyword evidence="7" id="KW-0699">rRNA-binding</keyword>
<dbReference type="Proteomes" id="UP000192578">
    <property type="component" value="Unassembled WGS sequence"/>
</dbReference>
<keyword evidence="2" id="KW-0690">Ribosome biogenesis</keyword>
<evidence type="ECO:0000256" key="8">
    <source>
        <dbReference type="ARBA" id="ARBA00022884"/>
    </source>
</evidence>
<feature type="compositionally biased region" description="Basic residues" evidence="9">
    <location>
        <begin position="599"/>
        <end position="621"/>
    </location>
</feature>